<dbReference type="EMBL" id="CP136893">
    <property type="protein sequence ID" value="WOL04162.1"/>
    <property type="molecule type" value="Genomic_DNA"/>
</dbReference>
<reference evidence="2 3" key="1">
    <citation type="submission" date="2023-10" db="EMBL/GenBank/DDBJ databases">
        <title>Chromosome-scale genome assembly provides insights into flower coloration mechanisms of Canna indica.</title>
        <authorList>
            <person name="Li C."/>
        </authorList>
    </citation>
    <scope>NUCLEOTIDE SEQUENCE [LARGE SCALE GENOMIC DNA]</scope>
    <source>
        <tissue evidence="2">Flower</tissue>
    </source>
</reference>
<feature type="compositionally biased region" description="Gly residues" evidence="1">
    <location>
        <begin position="52"/>
        <end position="65"/>
    </location>
</feature>
<organism evidence="2 3">
    <name type="scientific">Canna indica</name>
    <name type="common">Indian-shot</name>
    <dbReference type="NCBI Taxonomy" id="4628"/>
    <lineage>
        <taxon>Eukaryota</taxon>
        <taxon>Viridiplantae</taxon>
        <taxon>Streptophyta</taxon>
        <taxon>Embryophyta</taxon>
        <taxon>Tracheophyta</taxon>
        <taxon>Spermatophyta</taxon>
        <taxon>Magnoliopsida</taxon>
        <taxon>Liliopsida</taxon>
        <taxon>Zingiberales</taxon>
        <taxon>Cannaceae</taxon>
        <taxon>Canna</taxon>
    </lineage>
</organism>
<feature type="region of interest" description="Disordered" evidence="1">
    <location>
        <begin position="1"/>
        <end position="28"/>
    </location>
</feature>
<protein>
    <submittedName>
        <fullName evidence="2">Uncharacterized protein</fullName>
    </submittedName>
</protein>
<feature type="compositionally biased region" description="Basic and acidic residues" evidence="1">
    <location>
        <begin position="14"/>
        <end position="24"/>
    </location>
</feature>
<sequence length="88" mass="9645">MNLRTEATRRKKRSFVEKSARPRGSEMALAFDEFGRPFIIRKEQEKKAPAAGIGGSEGQHRGGQGSVADSPDIARPQGHGQDASEPRR</sequence>
<name>A0AAQ3K8L7_9LILI</name>
<dbReference type="Proteomes" id="UP001327560">
    <property type="component" value="Chromosome 4"/>
</dbReference>
<evidence type="ECO:0000313" key="2">
    <source>
        <dbReference type="EMBL" id="WOL04162.1"/>
    </source>
</evidence>
<gene>
    <name evidence="2" type="ORF">Cni_G12883</name>
</gene>
<evidence type="ECO:0000313" key="3">
    <source>
        <dbReference type="Proteomes" id="UP001327560"/>
    </source>
</evidence>
<feature type="region of interest" description="Disordered" evidence="1">
    <location>
        <begin position="42"/>
        <end position="88"/>
    </location>
</feature>
<accession>A0AAQ3K8L7</accession>
<dbReference type="AlphaFoldDB" id="A0AAQ3K8L7"/>
<evidence type="ECO:0000256" key="1">
    <source>
        <dbReference type="SAM" id="MobiDB-lite"/>
    </source>
</evidence>
<keyword evidence="3" id="KW-1185">Reference proteome</keyword>
<proteinExistence type="predicted"/>